<proteinExistence type="inferred from homology"/>
<organism evidence="5 6">
    <name type="scientific">Paenibacillus paeoniae</name>
    <dbReference type="NCBI Taxonomy" id="2292705"/>
    <lineage>
        <taxon>Bacteria</taxon>
        <taxon>Bacillati</taxon>
        <taxon>Bacillota</taxon>
        <taxon>Bacilli</taxon>
        <taxon>Bacillales</taxon>
        <taxon>Paenibacillaceae</taxon>
        <taxon>Paenibacillus</taxon>
    </lineage>
</organism>
<dbReference type="SUPFAM" id="SSF55031">
    <property type="entry name" value="Bacterial exopeptidase dimerisation domain"/>
    <property type="match status" value="1"/>
</dbReference>
<dbReference type="GO" id="GO:0016813">
    <property type="term" value="F:hydrolase activity, acting on carbon-nitrogen (but not peptide) bonds, in linear amidines"/>
    <property type="evidence" value="ECO:0007669"/>
    <property type="project" value="InterPro"/>
</dbReference>
<dbReference type="Gene3D" id="3.30.70.360">
    <property type="match status" value="1"/>
</dbReference>
<dbReference type="SUPFAM" id="SSF53187">
    <property type="entry name" value="Zn-dependent exopeptidases"/>
    <property type="match status" value="1"/>
</dbReference>
<evidence type="ECO:0000256" key="3">
    <source>
        <dbReference type="PIRSR" id="PIRSR001235-1"/>
    </source>
</evidence>
<dbReference type="NCBIfam" id="TIGR01879">
    <property type="entry name" value="hydantase"/>
    <property type="match status" value="1"/>
</dbReference>
<evidence type="ECO:0000313" key="5">
    <source>
        <dbReference type="EMBL" id="REK76035.1"/>
    </source>
</evidence>
<dbReference type="PANTHER" id="PTHR32494">
    <property type="entry name" value="ALLANTOATE DEIMINASE-RELATED"/>
    <property type="match status" value="1"/>
</dbReference>
<dbReference type="RefSeq" id="WP_116042691.1">
    <property type="nucleotide sequence ID" value="NZ_QUBQ01000001.1"/>
</dbReference>
<comment type="similarity">
    <text evidence="1">Belongs to the peptidase M20 family.</text>
</comment>
<accession>A0A371PJC9</accession>
<dbReference type="AlphaFoldDB" id="A0A371PJC9"/>
<dbReference type="NCBIfam" id="NF006771">
    <property type="entry name" value="PRK09290.1-5"/>
    <property type="match status" value="1"/>
</dbReference>
<dbReference type="InterPro" id="IPR010158">
    <property type="entry name" value="Amidase_Cbmase"/>
</dbReference>
<keyword evidence="3" id="KW-0862">Zinc</keyword>
<dbReference type="PANTHER" id="PTHR32494:SF5">
    <property type="entry name" value="ALLANTOATE AMIDOHYDROLASE"/>
    <property type="match status" value="1"/>
</dbReference>
<evidence type="ECO:0000259" key="4">
    <source>
        <dbReference type="Pfam" id="PF07687"/>
    </source>
</evidence>
<keyword evidence="2 5" id="KW-0378">Hydrolase</keyword>
<feature type="binding site" evidence="3">
    <location>
        <position position="388"/>
    </location>
    <ligand>
        <name>Zn(2+)</name>
        <dbReference type="ChEBI" id="CHEBI:29105"/>
        <label>2</label>
    </ligand>
</feature>
<feature type="domain" description="Peptidase M20 dimerisation" evidence="4">
    <location>
        <begin position="217"/>
        <end position="313"/>
    </location>
</feature>
<dbReference type="OrthoDB" id="9808195at2"/>
<dbReference type="Proteomes" id="UP000261905">
    <property type="component" value="Unassembled WGS sequence"/>
</dbReference>
<dbReference type="PIRSF" id="PIRSF001235">
    <property type="entry name" value="Amidase_carbamoylase"/>
    <property type="match status" value="1"/>
</dbReference>
<feature type="binding site" evidence="3">
    <location>
        <position position="198"/>
    </location>
    <ligand>
        <name>Zn(2+)</name>
        <dbReference type="ChEBI" id="CHEBI:29105"/>
        <label>1</label>
    </ligand>
</feature>
<gene>
    <name evidence="5" type="ORF">DX130_02935</name>
</gene>
<evidence type="ECO:0000256" key="1">
    <source>
        <dbReference type="ARBA" id="ARBA00006153"/>
    </source>
</evidence>
<keyword evidence="6" id="KW-1185">Reference proteome</keyword>
<protein>
    <submittedName>
        <fullName evidence="5">Zn-dependent hydrolase</fullName>
    </submittedName>
</protein>
<dbReference type="InterPro" id="IPR002933">
    <property type="entry name" value="Peptidase_M20"/>
</dbReference>
<feature type="binding site" evidence="3">
    <location>
        <position position="134"/>
    </location>
    <ligand>
        <name>Zn(2+)</name>
        <dbReference type="ChEBI" id="CHEBI:29105"/>
        <label>2</label>
    </ligand>
</feature>
<dbReference type="Pfam" id="PF07687">
    <property type="entry name" value="M20_dimer"/>
    <property type="match status" value="1"/>
</dbReference>
<evidence type="ECO:0000313" key="6">
    <source>
        <dbReference type="Proteomes" id="UP000261905"/>
    </source>
</evidence>
<dbReference type="CDD" id="cd03884">
    <property type="entry name" value="M20_bAS"/>
    <property type="match status" value="1"/>
</dbReference>
<evidence type="ECO:0000256" key="2">
    <source>
        <dbReference type="ARBA" id="ARBA00022801"/>
    </source>
</evidence>
<feature type="binding site" evidence="3">
    <location>
        <position position="99"/>
    </location>
    <ligand>
        <name>Zn(2+)</name>
        <dbReference type="ChEBI" id="CHEBI:29105"/>
        <label>1</label>
    </ligand>
</feature>
<feature type="binding site" evidence="3">
    <location>
        <position position="99"/>
    </location>
    <ligand>
        <name>Zn(2+)</name>
        <dbReference type="ChEBI" id="CHEBI:29105"/>
        <label>2</label>
    </ligand>
</feature>
<sequence>MRMTLEHAYGIQGDRLWRTIQELGLIGADSSGGVTRLSLSPEELEGRVYITKLMKSAGLEVHRDEAGNLIGRLAGSRPDAAAVVTGSHIDTVNEAGRFDGALGVLGGIEALRAIKEQGIPHERPLEVVCFTDEEGIRFGAGYLGSRAMAGDWQSEWLDFTDEEGVTLREAMESAGLSPESVWKAKREAGSIHAYVELHIEQGKALEHRGEPLGIATAIYGHCWLDIRLLGEADHAGTTPMNLRRDPLLAAAESILAMERIAVQHGGVATVGKLGVKPGSTNAIPGEVRFTVDIRHEDASILERMTQEIERHIVTSGKTREVEVHIKHTDSGSPVAASESLLHAIADGCQLAGVPASPIVCGAGHDAVAMSRLAPIGLILVRSKDGISHHPAEWSSPGDCEAGVNVLLHTLIILANQQNT</sequence>
<dbReference type="InterPro" id="IPR011650">
    <property type="entry name" value="Peptidase_M20_dimer"/>
</dbReference>
<dbReference type="EMBL" id="QUBQ01000001">
    <property type="protein sequence ID" value="REK76035.1"/>
    <property type="molecule type" value="Genomic_DNA"/>
</dbReference>
<comment type="cofactor">
    <cofactor evidence="3">
        <name>Zn(2+)</name>
        <dbReference type="ChEBI" id="CHEBI:29105"/>
    </cofactor>
    <text evidence="3">Binds 2 Zn(2+) ions per subunit.</text>
</comment>
<dbReference type="GO" id="GO:0046872">
    <property type="term" value="F:metal ion binding"/>
    <property type="evidence" value="ECO:0007669"/>
    <property type="project" value="UniProtKB-KW"/>
</dbReference>
<comment type="caution">
    <text evidence="5">The sequence shown here is derived from an EMBL/GenBank/DDBJ whole genome shotgun (WGS) entry which is preliminary data.</text>
</comment>
<feature type="binding site" evidence="3">
    <location>
        <position position="88"/>
    </location>
    <ligand>
        <name>Zn(2+)</name>
        <dbReference type="ChEBI" id="CHEBI:29105"/>
        <label>1</label>
    </ligand>
</feature>
<keyword evidence="3" id="KW-0479">Metal-binding</keyword>
<dbReference type="Pfam" id="PF01546">
    <property type="entry name" value="Peptidase_M20"/>
    <property type="match status" value="1"/>
</dbReference>
<dbReference type="Gene3D" id="3.40.630.10">
    <property type="entry name" value="Zn peptidases"/>
    <property type="match status" value="1"/>
</dbReference>
<reference evidence="5 6" key="1">
    <citation type="submission" date="2018-08" db="EMBL/GenBank/DDBJ databases">
        <title>Paenibacillus sp. M4BSY-1, whole genome shotgun sequence.</title>
        <authorList>
            <person name="Tuo L."/>
        </authorList>
    </citation>
    <scope>NUCLEOTIDE SEQUENCE [LARGE SCALE GENOMIC DNA]</scope>
    <source>
        <strain evidence="5 6">M4BSY-1</strain>
    </source>
</reference>
<dbReference type="InterPro" id="IPR036264">
    <property type="entry name" value="Bact_exopeptidase_dim_dom"/>
</dbReference>
<name>A0A371PJC9_9BACL</name>